<dbReference type="EMBL" id="CP009621">
    <property type="protein sequence ID" value="AKD05708.1"/>
    <property type="molecule type" value="Genomic_DNA"/>
</dbReference>
<keyword evidence="4" id="KW-1185">Reference proteome</keyword>
<dbReference type="PANTHER" id="PTHR46361">
    <property type="entry name" value="ELECTRON CARRIER/ PROTEIN DISULFIDE OXIDOREDUCTASE"/>
    <property type="match status" value="1"/>
</dbReference>
<protein>
    <recommendedName>
        <fullName evidence="2">DUF547 domain-containing protein</fullName>
    </recommendedName>
</protein>
<dbReference type="PATRIC" id="fig|400092.3.peg.2896"/>
<feature type="domain" description="DUF547" evidence="2">
    <location>
        <begin position="68"/>
        <end position="166"/>
    </location>
</feature>
<accession>A0A0E3ZJ11</accession>
<evidence type="ECO:0000259" key="2">
    <source>
        <dbReference type="Pfam" id="PF04784"/>
    </source>
</evidence>
<evidence type="ECO:0000313" key="4">
    <source>
        <dbReference type="Proteomes" id="UP000033109"/>
    </source>
</evidence>
<feature type="coiled-coil region" evidence="1">
    <location>
        <begin position="34"/>
        <end position="64"/>
    </location>
</feature>
<dbReference type="Pfam" id="PF04784">
    <property type="entry name" value="DUF547"/>
    <property type="match status" value="1"/>
</dbReference>
<dbReference type="STRING" id="400092.PKOR_13275"/>
<sequence length="236" mass="27295">MPCFFVLLLTEPAPAQEAKTDFYTLLSSLLQRHVQQGQVNYKSLQQDKNKLQQLVKQIANYNLKGAGEAEVKAFYLNAYNLLVLQQVLENYPLKSVMDVEGFFDKKKHLVAGQSLTLNELEKQKLMKPFQDARLHFALVCAAKSCPPLLNQAYTPDRVEKQLQEQTVRTLQSSEFIRVQPASKRVLVSEIFSWYKDDFLREAPSIAGYINRYRKTALPARYSLGYYNYDWKLNDVK</sequence>
<organism evidence="3 4">
    <name type="scientific">Pontibacter korlensis</name>
    <dbReference type="NCBI Taxonomy" id="400092"/>
    <lineage>
        <taxon>Bacteria</taxon>
        <taxon>Pseudomonadati</taxon>
        <taxon>Bacteroidota</taxon>
        <taxon>Cytophagia</taxon>
        <taxon>Cytophagales</taxon>
        <taxon>Hymenobacteraceae</taxon>
        <taxon>Pontibacter</taxon>
    </lineage>
</organism>
<evidence type="ECO:0000256" key="1">
    <source>
        <dbReference type="SAM" id="Coils"/>
    </source>
</evidence>
<dbReference type="PANTHER" id="PTHR46361:SF3">
    <property type="entry name" value="ELECTRON CARRIER_ PROTEIN DISULFIDE OXIDOREDUCTASE"/>
    <property type="match status" value="1"/>
</dbReference>
<keyword evidence="1" id="KW-0175">Coiled coil</keyword>
<reference evidence="3 4" key="1">
    <citation type="journal article" date="2015" name="Sci. Rep.">
        <title>Unraveling adaptation of Pontibacter korlensis to radiation and infertility in desert through complete genome and comparative transcriptomic analysis.</title>
        <authorList>
            <person name="Dai J."/>
            <person name="Dai W."/>
            <person name="Qiu C."/>
            <person name="Yang Z."/>
            <person name="Zhang Y."/>
            <person name="Zhou M."/>
            <person name="Zhang L."/>
            <person name="Fang C."/>
            <person name="Gao Q."/>
            <person name="Yang Q."/>
            <person name="Li X."/>
            <person name="Wang Z."/>
            <person name="Wang Z."/>
            <person name="Jia Z."/>
            <person name="Chen X."/>
        </authorList>
    </citation>
    <scope>NUCLEOTIDE SEQUENCE [LARGE SCALE GENOMIC DNA]</scope>
    <source>
        <strain evidence="3 4">X14-1T</strain>
    </source>
</reference>
<evidence type="ECO:0000313" key="3">
    <source>
        <dbReference type="EMBL" id="AKD05708.1"/>
    </source>
</evidence>
<dbReference type="KEGG" id="pko:PKOR_13275"/>
<dbReference type="HOGENOM" id="CLU_054137_1_2_10"/>
<gene>
    <name evidence="3" type="ORF">PKOR_13275</name>
</gene>
<dbReference type="InterPro" id="IPR006869">
    <property type="entry name" value="DUF547"/>
</dbReference>
<dbReference type="AlphaFoldDB" id="A0A0E3ZJ11"/>
<proteinExistence type="predicted"/>
<dbReference type="Proteomes" id="UP000033109">
    <property type="component" value="Chromosome"/>
</dbReference>
<name>A0A0E3ZJ11_9BACT</name>